<comment type="caution">
    <text evidence="3">The sequence shown here is derived from an EMBL/GenBank/DDBJ whole genome shotgun (WGS) entry which is preliminary data.</text>
</comment>
<dbReference type="InterPro" id="IPR006016">
    <property type="entry name" value="UspA"/>
</dbReference>
<dbReference type="AlphaFoldDB" id="A0A7V6A3F6"/>
<dbReference type="PANTHER" id="PTHR46268">
    <property type="entry name" value="STRESS RESPONSE PROTEIN NHAX"/>
    <property type="match status" value="1"/>
</dbReference>
<evidence type="ECO:0000313" key="3">
    <source>
        <dbReference type="EMBL" id="HHS29539.1"/>
    </source>
</evidence>
<gene>
    <name evidence="3" type="ORF">ENV52_07555</name>
</gene>
<dbReference type="InterPro" id="IPR006015">
    <property type="entry name" value="Universal_stress_UspA"/>
</dbReference>
<dbReference type="InterPro" id="IPR014729">
    <property type="entry name" value="Rossmann-like_a/b/a_fold"/>
</dbReference>
<sequence>MKQLGYPITKILLPYDGSPSARNALELAASLSKAGGQAITGLTLLKVIGGGYLARHIQNVDLRTIRMDQDKDWQRIRRRHREQEVLPLLEEGRDILRSLGVTVPIEVRITEGRISEEIIRLTRQEDFSTIIMGHPGLPFLQGLFSGSVTSGLLPLAENVTVYLAPQEPLPAAGHPVFPILLPVDGSTQSLNAIRQAAALAQAMEPPRSSLTLLHVVDIDALGLAIHEGAQDLLAAGEKILAAARALLLDAGLEGRFQEKLLGGEPAQTIVHYAETGGFPLIMMGSKGHSTLAQMLVGSVSSTVVYTSTHTAVAVVYG</sequence>
<comment type="similarity">
    <text evidence="1">Belongs to the universal stress protein A family.</text>
</comment>
<reference evidence="3" key="1">
    <citation type="journal article" date="2020" name="mSystems">
        <title>Genome- and Community-Level Interaction Insights into Carbon Utilization and Element Cycling Functions of Hydrothermarchaeota in Hydrothermal Sediment.</title>
        <authorList>
            <person name="Zhou Z."/>
            <person name="Liu Y."/>
            <person name="Xu W."/>
            <person name="Pan J."/>
            <person name="Luo Z.H."/>
            <person name="Li M."/>
        </authorList>
    </citation>
    <scope>NUCLEOTIDE SEQUENCE [LARGE SCALE GENOMIC DNA]</scope>
    <source>
        <strain evidence="3">SpSt-767</strain>
    </source>
</reference>
<proteinExistence type="inferred from homology"/>
<dbReference type="EMBL" id="DTGR01000123">
    <property type="protein sequence ID" value="HHS29539.1"/>
    <property type="molecule type" value="Genomic_DNA"/>
</dbReference>
<dbReference type="Gene3D" id="3.40.50.620">
    <property type="entry name" value="HUPs"/>
    <property type="match status" value="2"/>
</dbReference>
<name>A0A7V6A3F6_9BACT</name>
<evidence type="ECO:0000259" key="2">
    <source>
        <dbReference type="Pfam" id="PF00582"/>
    </source>
</evidence>
<feature type="domain" description="UspA" evidence="2">
    <location>
        <begin position="9"/>
        <end position="153"/>
    </location>
</feature>
<feature type="domain" description="UspA" evidence="2">
    <location>
        <begin position="178"/>
        <end position="310"/>
    </location>
</feature>
<dbReference type="CDD" id="cd00293">
    <property type="entry name" value="USP-like"/>
    <property type="match status" value="2"/>
</dbReference>
<dbReference type="PANTHER" id="PTHR46268:SF6">
    <property type="entry name" value="UNIVERSAL STRESS PROTEIN UP12"/>
    <property type="match status" value="1"/>
</dbReference>
<organism evidence="3">
    <name type="scientific">Desulfobacca acetoxidans</name>
    <dbReference type="NCBI Taxonomy" id="60893"/>
    <lineage>
        <taxon>Bacteria</taxon>
        <taxon>Pseudomonadati</taxon>
        <taxon>Thermodesulfobacteriota</taxon>
        <taxon>Desulfobaccia</taxon>
        <taxon>Desulfobaccales</taxon>
        <taxon>Desulfobaccaceae</taxon>
        <taxon>Desulfobacca</taxon>
    </lineage>
</organism>
<accession>A0A7V6A3F6</accession>
<evidence type="ECO:0000256" key="1">
    <source>
        <dbReference type="ARBA" id="ARBA00008791"/>
    </source>
</evidence>
<protein>
    <submittedName>
        <fullName evidence="3">Universal stress protein</fullName>
    </submittedName>
</protein>
<dbReference type="SUPFAM" id="SSF52402">
    <property type="entry name" value="Adenine nucleotide alpha hydrolases-like"/>
    <property type="match status" value="2"/>
</dbReference>
<dbReference type="PRINTS" id="PR01438">
    <property type="entry name" value="UNVRSLSTRESS"/>
</dbReference>
<dbReference type="Pfam" id="PF00582">
    <property type="entry name" value="Usp"/>
    <property type="match status" value="2"/>
</dbReference>